<dbReference type="EMBL" id="MNAD01000625">
    <property type="protein sequence ID" value="OJT11569.1"/>
    <property type="molecule type" value="Genomic_DNA"/>
</dbReference>
<feature type="region of interest" description="Disordered" evidence="2">
    <location>
        <begin position="1"/>
        <end position="34"/>
    </location>
</feature>
<reference evidence="3 4" key="1">
    <citation type="submission" date="2016-10" db="EMBL/GenBank/DDBJ databases">
        <title>Genome sequence of the basidiomycete white-rot fungus Trametes pubescens.</title>
        <authorList>
            <person name="Makela M.R."/>
            <person name="Granchi Z."/>
            <person name="Peng M."/>
            <person name="De Vries R.P."/>
            <person name="Grigoriev I."/>
            <person name="Riley R."/>
            <person name="Hilden K."/>
        </authorList>
    </citation>
    <scope>NUCLEOTIDE SEQUENCE [LARGE SCALE GENOMIC DNA]</scope>
    <source>
        <strain evidence="3 4">FBCC735</strain>
    </source>
</reference>
<dbReference type="OMA" id="FWMPDLS"/>
<feature type="region of interest" description="Disordered" evidence="2">
    <location>
        <begin position="204"/>
        <end position="227"/>
    </location>
</feature>
<evidence type="ECO:0000313" key="3">
    <source>
        <dbReference type="EMBL" id="OJT11569.1"/>
    </source>
</evidence>
<protein>
    <recommendedName>
        <fullName evidence="5">Translation machinery-associated protein 16</fullName>
    </recommendedName>
</protein>
<dbReference type="GO" id="GO:0005634">
    <property type="term" value="C:nucleus"/>
    <property type="evidence" value="ECO:0007669"/>
    <property type="project" value="TreeGrafter"/>
</dbReference>
<dbReference type="Pfam" id="PF11176">
    <property type="entry name" value="Tma16"/>
    <property type="match status" value="2"/>
</dbReference>
<dbReference type="AlphaFoldDB" id="A0A1M2VVD0"/>
<sequence length="246" mass="28014">MAPPTKASGSKAKSSGGKKEKVFHPQSRKAGQLVRTQLRKSKLVDLARERYKKQGTQVSIYGFFFHALPPEGGELSLDELHYVVRDVWLTRHDHELEAERAARRKGRPKSAKEQKLEELQLREKELYRTGMGEHIVVWIAHTPCAHSEYAEVIDLTHPRNVELFREWDQKEAGYLQQLRFIRISSAAPETVVLTRIGQHALLRREEQQKRDADAEEQAAAMDTDEAPLLLAPAQKFASTIQGMDGE</sequence>
<dbReference type="Proteomes" id="UP000184267">
    <property type="component" value="Unassembled WGS sequence"/>
</dbReference>
<accession>A0A1M2VVD0</accession>
<gene>
    <name evidence="3" type="ORF">TRAPUB_11910</name>
</gene>
<proteinExistence type="inferred from homology"/>
<dbReference type="InterPro" id="IPR038356">
    <property type="entry name" value="Tma16_sf"/>
</dbReference>
<evidence type="ECO:0000256" key="2">
    <source>
        <dbReference type="SAM" id="MobiDB-lite"/>
    </source>
</evidence>
<comment type="caution">
    <text evidence="3">The sequence shown here is derived from an EMBL/GenBank/DDBJ whole genome shotgun (WGS) entry which is preliminary data.</text>
</comment>
<dbReference type="STRING" id="154538.A0A1M2VVD0"/>
<evidence type="ECO:0000256" key="1">
    <source>
        <dbReference type="ARBA" id="ARBA00034127"/>
    </source>
</evidence>
<dbReference type="Gene3D" id="1.20.1440.170">
    <property type="entry name" value="Translation machinery-associated protein 16-like"/>
    <property type="match status" value="1"/>
</dbReference>
<keyword evidence="4" id="KW-1185">Reference proteome</keyword>
<dbReference type="PANTHER" id="PTHR13349">
    <property type="entry name" value="TRANSLATION MACHINERY-ASSOCIATED PROTEIN 16"/>
    <property type="match status" value="1"/>
</dbReference>
<evidence type="ECO:0000313" key="4">
    <source>
        <dbReference type="Proteomes" id="UP000184267"/>
    </source>
</evidence>
<feature type="compositionally biased region" description="Low complexity" evidence="2">
    <location>
        <begin position="1"/>
        <end position="15"/>
    </location>
</feature>
<dbReference type="OrthoDB" id="270284at2759"/>
<name>A0A1M2VVD0_TRAPU</name>
<dbReference type="PANTHER" id="PTHR13349:SF2">
    <property type="entry name" value="TRANSLATION MACHINERY-ASSOCIATED PROTEIN 16"/>
    <property type="match status" value="1"/>
</dbReference>
<evidence type="ECO:0008006" key="5">
    <source>
        <dbReference type="Google" id="ProtNLM"/>
    </source>
</evidence>
<comment type="similarity">
    <text evidence="1">Belongs to the TMA16 family.</text>
</comment>
<dbReference type="InterPro" id="IPR021346">
    <property type="entry name" value="Tma16"/>
</dbReference>
<organism evidence="3 4">
    <name type="scientific">Trametes pubescens</name>
    <name type="common">White-rot fungus</name>
    <dbReference type="NCBI Taxonomy" id="154538"/>
    <lineage>
        <taxon>Eukaryota</taxon>
        <taxon>Fungi</taxon>
        <taxon>Dikarya</taxon>
        <taxon>Basidiomycota</taxon>
        <taxon>Agaricomycotina</taxon>
        <taxon>Agaricomycetes</taxon>
        <taxon>Polyporales</taxon>
        <taxon>Polyporaceae</taxon>
        <taxon>Trametes</taxon>
    </lineage>
</organism>